<evidence type="ECO:0000313" key="3">
    <source>
        <dbReference type="EMBL" id="ANZ74445.1"/>
    </source>
</evidence>
<dbReference type="SUPFAM" id="SSF50978">
    <property type="entry name" value="WD40 repeat-like"/>
    <property type="match status" value="1"/>
</dbReference>
<dbReference type="EMBL" id="CP014584">
    <property type="protein sequence ID" value="ANZ74445.1"/>
    <property type="molecule type" value="Genomic_DNA"/>
</dbReference>
<gene>
    <name evidence="3" type="primary">TFC8</name>
    <name evidence="3" type="ORF">ATY40_BA7501376</name>
</gene>
<dbReference type="InterPro" id="IPR024761">
    <property type="entry name" value="TFIIIC_delta_N"/>
</dbReference>
<feature type="domain" description="Transcription factor IIIC 90kDa subunit N-terminal" evidence="1">
    <location>
        <begin position="21"/>
        <end position="249"/>
    </location>
</feature>
<accession>A0A1B2J961</accession>
<sequence length="679" mass="78442">MAQEIVLTRFQPYRVPNLIQWSNDGDIAIINDNNNIVVLESTPVSLNPDIHKIHALTDLLVLKRNVLNPSPLLYLQRHQTYDDDINITDTAMEPQPVSIRWSPKGFSHDQRSQLAVLYNNLQLYVFETGNWNCSLHVNPAIHQLDLEHITRLPEIQRSRITSFSWGPLVDNVNLADHHFMAIYNGKGEIKLLELLCDKIDVKLTIELPLVANTLEWSPWIQCQDRWVSYLAAITRDNAIHVIKLFLESDGRIVFEDQIKQVSQKYRGLHANSKWYNWEEKLIFFTVFTKSLKAFVFDLDSQISNFELDLQSPLFFHDFELYRMDDLLRLILVESSGDYIRTEFSPMKGFSNFEHLNFTINEPTSEDPLYKQLYKIQKMLNHSADPQKMLIAGISMDPTNNVFGILYTKHKSISPVFAKTLAYWKVYFNVVPLRSVKTMELGKLVDYLSKSVINELLPLQYSGSLVTQIISMYSLRNKDLYKEFESRIQNLTPFLGDKSNEKSLTGFAQHLKYQLFKDTYVQSLRFLNWFKMDKNNELIQIAARLVITFITDNRIMLTNPVDEFILQSFNLISGLNLLPQKDNVVLHNFQHNIDESFDFTNHKSCSSLFSITSKEGHVWSRCAITLLPILSTNIIKDPISGLVALNDFSDYIQSQDECILVPILQQVCSVSLFTGGTFVS</sequence>
<dbReference type="AlphaFoldDB" id="A0A1B2J961"/>
<feature type="domain" description="Transcription factor IIIC putative zinc-finger" evidence="2">
    <location>
        <begin position="586"/>
        <end position="677"/>
    </location>
</feature>
<reference evidence="3 4" key="1">
    <citation type="submission" date="2016-02" db="EMBL/GenBank/DDBJ databases">
        <title>Comparative genomic and transcriptomic foundation for Pichia pastoris.</title>
        <authorList>
            <person name="Love K.R."/>
            <person name="Shah K.A."/>
            <person name="Whittaker C.A."/>
            <person name="Wu J."/>
            <person name="Bartlett M.C."/>
            <person name="Ma D."/>
            <person name="Leeson R.L."/>
            <person name="Priest M."/>
            <person name="Young S.K."/>
            <person name="Love J.C."/>
        </authorList>
    </citation>
    <scope>NUCLEOTIDE SEQUENCE [LARGE SCALE GENOMIC DNA]</scope>
    <source>
        <strain evidence="3 4">ATCC 28485</strain>
    </source>
</reference>
<evidence type="ECO:0000259" key="1">
    <source>
        <dbReference type="Pfam" id="PF12657"/>
    </source>
</evidence>
<dbReference type="InterPro" id="IPR024764">
    <property type="entry name" value="TFIIIC_Znf"/>
</dbReference>
<name>A0A1B2J961_PICPA</name>
<protein>
    <submittedName>
        <fullName evidence="3">BA75_01376T0</fullName>
    </submittedName>
</protein>
<evidence type="ECO:0000259" key="2">
    <source>
        <dbReference type="Pfam" id="PF12660"/>
    </source>
</evidence>
<dbReference type="OrthoDB" id="6021743at2759"/>
<dbReference type="InterPro" id="IPR036322">
    <property type="entry name" value="WD40_repeat_dom_sf"/>
</dbReference>
<evidence type="ECO:0000313" key="4">
    <source>
        <dbReference type="Proteomes" id="UP000094565"/>
    </source>
</evidence>
<dbReference type="Pfam" id="PF12660">
    <property type="entry name" value="zf-TFIIIC"/>
    <property type="match status" value="1"/>
</dbReference>
<dbReference type="Pfam" id="PF12657">
    <property type="entry name" value="TFIIIC_delta"/>
    <property type="match status" value="1"/>
</dbReference>
<proteinExistence type="predicted"/>
<dbReference type="Proteomes" id="UP000094565">
    <property type="component" value="Chromosome 1"/>
</dbReference>
<keyword evidence="4" id="KW-1185">Reference proteome</keyword>
<organism evidence="3 4">
    <name type="scientific">Komagataella pastoris</name>
    <name type="common">Yeast</name>
    <name type="synonym">Pichia pastoris</name>
    <dbReference type="NCBI Taxonomy" id="4922"/>
    <lineage>
        <taxon>Eukaryota</taxon>
        <taxon>Fungi</taxon>
        <taxon>Dikarya</taxon>
        <taxon>Ascomycota</taxon>
        <taxon>Saccharomycotina</taxon>
        <taxon>Pichiomycetes</taxon>
        <taxon>Pichiales</taxon>
        <taxon>Pichiaceae</taxon>
        <taxon>Komagataella</taxon>
    </lineage>
</organism>